<evidence type="ECO:0000313" key="3">
    <source>
        <dbReference type="Proteomes" id="UP001159405"/>
    </source>
</evidence>
<keyword evidence="3" id="KW-1185">Reference proteome</keyword>
<comment type="caution">
    <text evidence="2">The sequence shown here is derived from an EMBL/GenBank/DDBJ whole genome shotgun (WGS) entry which is preliminary data.</text>
</comment>
<dbReference type="Proteomes" id="UP001159405">
    <property type="component" value="Unassembled WGS sequence"/>
</dbReference>
<feature type="region of interest" description="Disordered" evidence="1">
    <location>
        <begin position="20"/>
        <end position="76"/>
    </location>
</feature>
<feature type="compositionally biased region" description="Basic and acidic residues" evidence="1">
    <location>
        <begin position="197"/>
        <end position="208"/>
    </location>
</feature>
<feature type="compositionally biased region" description="Basic and acidic residues" evidence="1">
    <location>
        <begin position="113"/>
        <end position="122"/>
    </location>
</feature>
<proteinExistence type="predicted"/>
<protein>
    <submittedName>
        <fullName evidence="2">Uncharacterized protein</fullName>
    </submittedName>
</protein>
<accession>A0ABN8PP95</accession>
<feature type="region of interest" description="Disordered" evidence="1">
    <location>
        <begin position="95"/>
        <end position="125"/>
    </location>
</feature>
<gene>
    <name evidence="2" type="ORF">PLOB_00046336</name>
</gene>
<sequence>MSGIHLPDIGKLGIHIATGMKDKKKVTPSNMAEDAKFRALSTRLDSEKHERSRALKKEERRMKRRKHKIDQRRCDIQKGKKEELHAANCDDSVKGTFPPLISYTRPSGEPNDELSRETKDVDQYSCSSYSPTSAIFPIQDEFLFFEGNREARDGGEKQKFTLPPIEKDVVESKKKERKSTPFKKKAKKNNIIRSNKKIMEGDFEESSHPRNSKKRRQSSPLVLAQNVTSNNHKEDFVSSKEDSKVEIRLPSPTMIDGKETAQLTEGDEPVLQIESGAELGPDEANSSANPFNYLLVEAQRRKAINQNLQDAFRAIKACRYIRTPSRLEQENAEESTNLN</sequence>
<reference evidence="2 3" key="1">
    <citation type="submission" date="2022-05" db="EMBL/GenBank/DDBJ databases">
        <authorList>
            <consortium name="Genoscope - CEA"/>
            <person name="William W."/>
        </authorList>
    </citation>
    <scope>NUCLEOTIDE SEQUENCE [LARGE SCALE GENOMIC DNA]</scope>
</reference>
<dbReference type="EMBL" id="CALNXK010000082">
    <property type="protein sequence ID" value="CAH3147915.1"/>
    <property type="molecule type" value="Genomic_DNA"/>
</dbReference>
<name>A0ABN8PP95_9CNID</name>
<feature type="compositionally biased region" description="Basic and acidic residues" evidence="1">
    <location>
        <begin position="231"/>
        <end position="247"/>
    </location>
</feature>
<evidence type="ECO:0000256" key="1">
    <source>
        <dbReference type="SAM" id="MobiDB-lite"/>
    </source>
</evidence>
<feature type="region of interest" description="Disordered" evidence="1">
    <location>
        <begin position="153"/>
        <end position="255"/>
    </location>
</feature>
<organism evidence="2 3">
    <name type="scientific">Porites lobata</name>
    <dbReference type="NCBI Taxonomy" id="104759"/>
    <lineage>
        <taxon>Eukaryota</taxon>
        <taxon>Metazoa</taxon>
        <taxon>Cnidaria</taxon>
        <taxon>Anthozoa</taxon>
        <taxon>Hexacorallia</taxon>
        <taxon>Scleractinia</taxon>
        <taxon>Fungiina</taxon>
        <taxon>Poritidae</taxon>
        <taxon>Porites</taxon>
    </lineage>
</organism>
<feature type="compositionally biased region" description="Basic and acidic residues" evidence="1">
    <location>
        <begin position="44"/>
        <end position="61"/>
    </location>
</feature>
<feature type="compositionally biased region" description="Basic and acidic residues" evidence="1">
    <location>
        <begin position="153"/>
        <end position="174"/>
    </location>
</feature>
<feature type="compositionally biased region" description="Basic residues" evidence="1">
    <location>
        <begin position="175"/>
        <end position="196"/>
    </location>
</feature>
<evidence type="ECO:0000313" key="2">
    <source>
        <dbReference type="EMBL" id="CAH3147915.1"/>
    </source>
</evidence>